<feature type="domain" description="RecC C-terminal" evidence="11">
    <location>
        <begin position="823"/>
        <end position="1050"/>
    </location>
</feature>
<keyword evidence="8 10" id="KW-0238">DNA-binding</keyword>
<comment type="miscellaneous">
    <text evidence="10">In the RecBCD complex, RecB has a slow 3'-5' helicase, an exonuclease activity and loads RecA onto ssDNA, RecD has a fast 5'-3' helicase activity, while RecC stimulates the ATPase and processivity of the RecB helicase and contributes to recognition of the Chi site.</text>
</comment>
<keyword evidence="2 10" id="KW-0547">Nucleotide-binding</keyword>
<comment type="function">
    <text evidence="10">A helicase/nuclease that prepares dsDNA breaks (DSB) for recombinational DNA repair. Binds to DSBs and unwinds DNA via a highly rapid and processive ATP-dependent bidirectional helicase activity. Unwinds dsDNA until it encounters a Chi (crossover hotspot instigator) sequence from the 3' direction. Cuts ssDNA a few nucleotides 3' to the Chi site. The properties and activities of the enzyme are changed at Chi. The Chi-altered holoenzyme produces a long 3'-ssDNA overhang and facilitates RecA-binding to the ssDNA for homologous DNA recombination and repair. Holoenzyme degrades any linearized DNA that is unable to undergo homologous recombination. In the holoenzyme this subunit recognizes the wild-type Chi sequence, and when added to isolated RecB increases its ATP-dependent helicase processivity.</text>
</comment>
<dbReference type="GO" id="GO:0008854">
    <property type="term" value="F:exodeoxyribonuclease V activity"/>
    <property type="evidence" value="ECO:0007669"/>
    <property type="project" value="InterPro"/>
</dbReference>
<evidence type="ECO:0000256" key="10">
    <source>
        <dbReference type="HAMAP-Rule" id="MF_01486"/>
    </source>
</evidence>
<dbReference type="GO" id="GO:0000724">
    <property type="term" value="P:double-strand break repair via homologous recombination"/>
    <property type="evidence" value="ECO:0007669"/>
    <property type="project" value="UniProtKB-UniRule"/>
</dbReference>
<dbReference type="Gene3D" id="1.10.10.160">
    <property type="match status" value="1"/>
</dbReference>
<dbReference type="InterPro" id="IPR041500">
    <property type="entry name" value="RecC_C"/>
</dbReference>
<evidence type="ECO:0000313" key="13">
    <source>
        <dbReference type="Proteomes" id="UP000706151"/>
    </source>
</evidence>
<keyword evidence="6 10" id="KW-0269">Exonuclease</keyword>
<comment type="similarity">
    <text evidence="10">Belongs to the RecC family.</text>
</comment>
<keyword evidence="9 10" id="KW-0234">DNA repair</keyword>
<evidence type="ECO:0000259" key="11">
    <source>
        <dbReference type="Pfam" id="PF17946"/>
    </source>
</evidence>
<sequence>MFRLTLSNRFEFLLEKLLVRLAQESCSPFTAQQVIVPSTAVRRALELACADRHGICANIEFSYLAQWLWTQIGQLIEIQEQSPFAPTLLAWRVFEILGDAGFSGEQPRLARYLRHADPVMRLDLAQRSAQLIEHYITYRPQWLTAWSDGKRAGIPGLDAGGVADEAWQAALWRRITSELGTRRQHPAAAFFEKIETFGADAPRQAGLPAQASIFCLPTLPPLYLDILRQLSRWIDLQIYVLNPCQEYWFEIVDRKRLGYLAARDRDAQHEVGNALLAAWGKQTQAHVDLLFSDNGQIVEEDSRFLPAGRNDLLASIQNAILDLREVAPGSLELAADDRSIEVHVCHSLTRELEVLHDQLLAQFAAADPPTPDQILVVLPDLSAAAPLIDAVFATAPAERRIPYTITGLPQTRVNPVARVLDTLLTLCASRFTASAVFDLLQQAPVAARFAFSANDLDLVRGWIRDAGVRWGLDADSRRRLDLPATDRHSFADGVHRLFLAYALGDEPLARNRVVAGRIAAGNPEGGDALTLGRCWRFVSALHELRDDWSQARDASAWQRSLSAALDRFTVASDELVDDSRAMHAAIQELHANMLRGGARSALPLAVVHSALTALLDDPGRAGVPGGGVTFSSLTSLRSLPYRTICLLGMNDGAFPSATRPSEFDLMALRPQPGDRQRRVDERNLFLDLLLAARQRLYLSYSGRSIRDNSSVPPSVLLAELLDYAAAACAQDPTDPASLAAARRRLIVEHPLQAFSADYFLAGGDPRRRSFNAEYCRALQHGLATSATPRPTPLGDDQDDGEEAVDAAGQPFFTTRLTAAPAEWRQVSLEQLLQFFQNPCRVLLVKRLNVALEVADEELQDDEPFLPDYRDRQSFARRILPILLAGVDDEQIRHLALAGNEFPPGPFGERMVNDELACLQAFVAKLAPQLAEQPLPAVHASFDHPLAGENWQLAGTLSDLRSPGLLRYRYDEVRAADYLAGWINHLFLCAAAPAEVVRKTTWHSRDGSYCLRPLDAQAARAHLGELIVLYRDGLSAPLHFFPKSAWAYIRRDNSLTAARQCWNNSRNAAWGESADPAFQLALRGVTDPLDDAFEDCAQTLFGPLLAYLEDPRL</sequence>
<dbReference type="EMBL" id="JADJOT010000009">
    <property type="protein sequence ID" value="MBK7954892.1"/>
    <property type="molecule type" value="Genomic_DNA"/>
</dbReference>
<proteinExistence type="inferred from homology"/>
<evidence type="ECO:0000256" key="6">
    <source>
        <dbReference type="ARBA" id="ARBA00022839"/>
    </source>
</evidence>
<gene>
    <name evidence="10 12" type="primary">recC</name>
    <name evidence="12" type="ORF">IPK02_13570</name>
</gene>
<evidence type="ECO:0000256" key="3">
    <source>
        <dbReference type="ARBA" id="ARBA00022763"/>
    </source>
</evidence>
<dbReference type="GO" id="GO:0003678">
    <property type="term" value="F:DNA helicase activity"/>
    <property type="evidence" value="ECO:0007669"/>
    <property type="project" value="UniProtKB-UniRule"/>
</dbReference>
<dbReference type="Pfam" id="PF04257">
    <property type="entry name" value="Exonuc_V_gamma"/>
    <property type="match status" value="1"/>
</dbReference>
<accession>A0A935TEJ9</accession>
<dbReference type="InterPro" id="IPR011335">
    <property type="entry name" value="Restrct_endonuc-II-like"/>
</dbReference>
<dbReference type="GO" id="GO:0009338">
    <property type="term" value="C:exodeoxyribonuclease V complex"/>
    <property type="evidence" value="ECO:0007669"/>
    <property type="project" value="InterPro"/>
</dbReference>
<dbReference type="NCBIfam" id="TIGR01450">
    <property type="entry name" value="recC"/>
    <property type="match status" value="1"/>
</dbReference>
<dbReference type="PANTHER" id="PTHR30591">
    <property type="entry name" value="RECBCD ENZYME SUBUNIT RECC"/>
    <property type="match status" value="1"/>
</dbReference>
<comment type="subunit">
    <text evidence="10">Heterotrimer of RecB, RecC and RecD. All subunits contribute to DNA-binding.</text>
</comment>
<dbReference type="InterPro" id="IPR027417">
    <property type="entry name" value="P-loop_NTPase"/>
</dbReference>
<dbReference type="GO" id="GO:0005524">
    <property type="term" value="F:ATP binding"/>
    <property type="evidence" value="ECO:0007669"/>
    <property type="project" value="UniProtKB-UniRule"/>
</dbReference>
<evidence type="ECO:0000256" key="4">
    <source>
        <dbReference type="ARBA" id="ARBA00022801"/>
    </source>
</evidence>
<keyword evidence="1 10" id="KW-0540">Nuclease</keyword>
<dbReference type="SUPFAM" id="SSF52540">
    <property type="entry name" value="P-loop containing nucleoside triphosphate hydrolases"/>
    <property type="match status" value="2"/>
</dbReference>
<organism evidence="12 13">
    <name type="scientific">Candidatus Accumulibacter affinis</name>
    <dbReference type="NCBI Taxonomy" id="2954384"/>
    <lineage>
        <taxon>Bacteria</taxon>
        <taxon>Pseudomonadati</taxon>
        <taxon>Pseudomonadota</taxon>
        <taxon>Betaproteobacteria</taxon>
        <taxon>Candidatus Accumulibacter</taxon>
    </lineage>
</organism>
<evidence type="ECO:0000256" key="8">
    <source>
        <dbReference type="ARBA" id="ARBA00023125"/>
    </source>
</evidence>
<dbReference type="PANTHER" id="PTHR30591:SF1">
    <property type="entry name" value="RECBCD ENZYME SUBUNIT RECC"/>
    <property type="match status" value="1"/>
</dbReference>
<keyword evidence="3 10" id="KW-0227">DNA damage</keyword>
<evidence type="ECO:0000256" key="2">
    <source>
        <dbReference type="ARBA" id="ARBA00022741"/>
    </source>
</evidence>
<dbReference type="InterPro" id="IPR013986">
    <property type="entry name" value="DExx_box_DNA_helicase_dom_sf"/>
</dbReference>
<dbReference type="Proteomes" id="UP000706151">
    <property type="component" value="Unassembled WGS sequence"/>
</dbReference>
<dbReference type="SUPFAM" id="SSF52980">
    <property type="entry name" value="Restriction endonuclease-like"/>
    <property type="match status" value="1"/>
</dbReference>
<dbReference type="Gene3D" id="3.40.50.300">
    <property type="entry name" value="P-loop containing nucleotide triphosphate hydrolases"/>
    <property type="match status" value="2"/>
</dbReference>
<keyword evidence="4 10" id="KW-0378">Hydrolase</keyword>
<protein>
    <recommendedName>
        <fullName evidence="10">RecBCD enzyme subunit RecC</fullName>
    </recommendedName>
    <alternativeName>
        <fullName evidence="10">Exonuclease V subunit RecC</fullName>
        <shortName evidence="10">ExoV subunit RecC</shortName>
    </alternativeName>
    <alternativeName>
        <fullName evidence="10">Helicase/nuclease RecBCD subunit RecC</fullName>
    </alternativeName>
</protein>
<evidence type="ECO:0000313" key="12">
    <source>
        <dbReference type="EMBL" id="MBK7954892.1"/>
    </source>
</evidence>
<keyword evidence="5 10" id="KW-0347">Helicase</keyword>
<dbReference type="GO" id="GO:0003677">
    <property type="term" value="F:DNA binding"/>
    <property type="evidence" value="ECO:0007669"/>
    <property type="project" value="UniProtKB-UniRule"/>
</dbReference>
<dbReference type="InterPro" id="IPR006697">
    <property type="entry name" value="RecC"/>
</dbReference>
<dbReference type="AlphaFoldDB" id="A0A935TEJ9"/>
<reference evidence="12 13" key="1">
    <citation type="submission" date="2020-10" db="EMBL/GenBank/DDBJ databases">
        <title>Connecting structure to function with the recovery of over 1000 high-quality activated sludge metagenome-assembled genomes encoding full-length rRNA genes using long-read sequencing.</title>
        <authorList>
            <person name="Singleton C.M."/>
            <person name="Petriglieri F."/>
            <person name="Kristensen J.M."/>
            <person name="Kirkegaard R.H."/>
            <person name="Michaelsen T.Y."/>
            <person name="Andersen M.H."/>
            <person name="Karst S.M."/>
            <person name="Dueholm M.S."/>
            <person name="Nielsen P.H."/>
            <person name="Albertsen M."/>
        </authorList>
    </citation>
    <scope>NUCLEOTIDE SEQUENCE [LARGE SCALE GENOMIC DNA]</scope>
    <source>
        <strain evidence="12">Fred_18-Q3-R57-64_BAT3C.720</strain>
    </source>
</reference>
<dbReference type="HAMAP" id="MF_01486">
    <property type="entry name" value="RecC"/>
    <property type="match status" value="1"/>
</dbReference>
<evidence type="ECO:0000256" key="9">
    <source>
        <dbReference type="ARBA" id="ARBA00023204"/>
    </source>
</evidence>
<evidence type="ECO:0000256" key="1">
    <source>
        <dbReference type="ARBA" id="ARBA00022722"/>
    </source>
</evidence>
<evidence type="ECO:0000256" key="7">
    <source>
        <dbReference type="ARBA" id="ARBA00022840"/>
    </source>
</evidence>
<comment type="caution">
    <text evidence="12">The sequence shown here is derived from an EMBL/GenBank/DDBJ whole genome shotgun (WGS) entry which is preliminary data.</text>
</comment>
<dbReference type="Pfam" id="PF17946">
    <property type="entry name" value="RecC_C"/>
    <property type="match status" value="1"/>
</dbReference>
<keyword evidence="7 10" id="KW-0067">ATP-binding</keyword>
<name>A0A935TEJ9_9PROT</name>
<dbReference type="PIRSF" id="PIRSF000980">
    <property type="entry name" value="RecC"/>
    <property type="match status" value="1"/>
</dbReference>
<evidence type="ECO:0000256" key="5">
    <source>
        <dbReference type="ARBA" id="ARBA00022806"/>
    </source>
</evidence>
<dbReference type="Gene3D" id="3.40.50.10930">
    <property type="match status" value="1"/>
</dbReference>